<feature type="transmembrane region" description="Helical" evidence="10">
    <location>
        <begin position="602"/>
        <end position="623"/>
    </location>
</feature>
<evidence type="ECO:0000256" key="8">
    <source>
        <dbReference type="ARBA" id="ARBA00023136"/>
    </source>
</evidence>
<dbReference type="GO" id="GO:0032216">
    <property type="term" value="F:glucosaminyl-phosphatidylinositol O-acyltransferase activity"/>
    <property type="evidence" value="ECO:0007669"/>
    <property type="project" value="TreeGrafter"/>
</dbReference>
<dbReference type="PANTHER" id="PTHR20661:SF0">
    <property type="entry name" value="PHOSPHATIDYLINOSITOL-GLYCAN BIOSYNTHESIS CLASS W PROTEIN"/>
    <property type="match status" value="1"/>
</dbReference>
<dbReference type="Proteomes" id="UP000717515">
    <property type="component" value="Unassembled WGS sequence"/>
</dbReference>
<evidence type="ECO:0000256" key="1">
    <source>
        <dbReference type="ARBA" id="ARBA00004141"/>
    </source>
</evidence>
<comment type="caution">
    <text evidence="12">The sequence shown here is derived from an EMBL/GenBank/DDBJ whole genome shotgun (WGS) entry which is preliminary data.</text>
</comment>
<feature type="transmembrane region" description="Helical" evidence="10">
    <location>
        <begin position="242"/>
        <end position="266"/>
    </location>
</feature>
<evidence type="ECO:0000256" key="10">
    <source>
        <dbReference type="SAM" id="Phobius"/>
    </source>
</evidence>
<feature type="transmembrane region" description="Helical" evidence="10">
    <location>
        <begin position="559"/>
        <end position="581"/>
    </location>
</feature>
<dbReference type="InterPro" id="IPR037525">
    <property type="entry name" value="Velvet_dom"/>
</dbReference>
<name>A0A9P8CVX6_MORAP</name>
<organism evidence="12 13">
    <name type="scientific">Mortierella alpina</name>
    <name type="common">Oleaginous fungus</name>
    <name type="synonym">Mortierella renispora</name>
    <dbReference type="NCBI Taxonomy" id="64518"/>
    <lineage>
        <taxon>Eukaryota</taxon>
        <taxon>Fungi</taxon>
        <taxon>Fungi incertae sedis</taxon>
        <taxon>Mucoromycota</taxon>
        <taxon>Mortierellomycotina</taxon>
        <taxon>Mortierellomycetes</taxon>
        <taxon>Mortierellales</taxon>
        <taxon>Mortierellaceae</taxon>
        <taxon>Mortierella</taxon>
    </lineage>
</organism>
<dbReference type="EMBL" id="JAIFTL010000308">
    <property type="protein sequence ID" value="KAG9320274.1"/>
    <property type="molecule type" value="Genomic_DNA"/>
</dbReference>
<evidence type="ECO:0000256" key="2">
    <source>
        <dbReference type="ARBA" id="ARBA00004687"/>
    </source>
</evidence>
<proteinExistence type="inferred from homology"/>
<dbReference type="Pfam" id="PF06423">
    <property type="entry name" value="GWT1"/>
    <property type="match status" value="2"/>
</dbReference>
<evidence type="ECO:0000313" key="13">
    <source>
        <dbReference type="Proteomes" id="UP000717515"/>
    </source>
</evidence>
<protein>
    <recommendedName>
        <fullName evidence="4">GPI-anchored wall transfer protein 1</fullName>
    </recommendedName>
</protein>
<gene>
    <name evidence="12" type="ORF">KVV02_003931</name>
</gene>
<feature type="transmembrane region" description="Helical" evidence="10">
    <location>
        <begin position="386"/>
        <end position="408"/>
    </location>
</feature>
<keyword evidence="5" id="KW-0337">GPI-anchor biosynthesis</keyword>
<evidence type="ECO:0000256" key="6">
    <source>
        <dbReference type="ARBA" id="ARBA00022692"/>
    </source>
</evidence>
<comment type="similarity">
    <text evidence="3">Belongs to the PIGW family.</text>
</comment>
<keyword evidence="6 10" id="KW-0812">Transmembrane</keyword>
<evidence type="ECO:0000256" key="5">
    <source>
        <dbReference type="ARBA" id="ARBA00022502"/>
    </source>
</evidence>
<feature type="region of interest" description="Disordered" evidence="9">
    <location>
        <begin position="307"/>
        <end position="367"/>
    </location>
</feature>
<feature type="compositionally biased region" description="Acidic residues" evidence="9">
    <location>
        <begin position="309"/>
        <end position="323"/>
    </location>
</feature>
<comment type="subcellular location">
    <subcellularLocation>
        <location evidence="1">Membrane</location>
        <topology evidence="1">Multi-pass membrane protein</topology>
    </subcellularLocation>
</comment>
<accession>A0A9P8CVX6</accession>
<dbReference type="InterPro" id="IPR009447">
    <property type="entry name" value="PIGW/GWT1"/>
</dbReference>
<dbReference type="GO" id="GO:0006506">
    <property type="term" value="P:GPI anchor biosynthetic process"/>
    <property type="evidence" value="ECO:0007669"/>
    <property type="project" value="UniProtKB-KW"/>
</dbReference>
<dbReference type="PROSITE" id="PS51821">
    <property type="entry name" value="VELVET"/>
    <property type="match status" value="1"/>
</dbReference>
<evidence type="ECO:0000256" key="7">
    <source>
        <dbReference type="ARBA" id="ARBA00022989"/>
    </source>
</evidence>
<evidence type="ECO:0000313" key="12">
    <source>
        <dbReference type="EMBL" id="KAG9320274.1"/>
    </source>
</evidence>
<dbReference type="PANTHER" id="PTHR20661">
    <property type="entry name" value="PHOSPHATIDYLINOSITOL-GLYCAN BIOSYNTHESIS CLASS W PROTEIN"/>
    <property type="match status" value="1"/>
</dbReference>
<keyword evidence="7 10" id="KW-1133">Transmembrane helix</keyword>
<evidence type="ECO:0000256" key="4">
    <source>
        <dbReference type="ARBA" id="ARBA00014495"/>
    </source>
</evidence>
<evidence type="ECO:0000256" key="3">
    <source>
        <dbReference type="ARBA" id="ARBA00007559"/>
    </source>
</evidence>
<feature type="transmembrane region" description="Helical" evidence="10">
    <location>
        <begin position="712"/>
        <end position="730"/>
    </location>
</feature>
<feature type="transmembrane region" description="Helical" evidence="10">
    <location>
        <begin position="458"/>
        <end position="476"/>
    </location>
</feature>
<evidence type="ECO:0000256" key="9">
    <source>
        <dbReference type="SAM" id="MobiDB-lite"/>
    </source>
</evidence>
<evidence type="ECO:0000259" key="11">
    <source>
        <dbReference type="PROSITE" id="PS51821"/>
    </source>
</evidence>
<dbReference type="GO" id="GO:0005783">
    <property type="term" value="C:endoplasmic reticulum"/>
    <property type="evidence" value="ECO:0007669"/>
    <property type="project" value="TreeGrafter"/>
</dbReference>
<dbReference type="GO" id="GO:0072659">
    <property type="term" value="P:protein localization to plasma membrane"/>
    <property type="evidence" value="ECO:0007669"/>
    <property type="project" value="TreeGrafter"/>
</dbReference>
<reference evidence="12" key="1">
    <citation type="submission" date="2021-07" db="EMBL/GenBank/DDBJ databases">
        <title>Draft genome of Mortierella alpina, strain LL118, isolated from an aspen leaf litter sample.</title>
        <authorList>
            <person name="Yang S."/>
            <person name="Vinatzer B.A."/>
        </authorList>
    </citation>
    <scope>NUCLEOTIDE SEQUENCE</scope>
    <source>
        <strain evidence="12">LL118</strain>
    </source>
</reference>
<keyword evidence="8 10" id="KW-0472">Membrane</keyword>
<dbReference type="Gene3D" id="2.60.40.3960">
    <property type="entry name" value="Velvet domain"/>
    <property type="match status" value="1"/>
</dbReference>
<dbReference type="GO" id="GO:0016020">
    <property type="term" value="C:membrane"/>
    <property type="evidence" value="ECO:0007669"/>
    <property type="project" value="UniProtKB-SubCell"/>
</dbReference>
<feature type="transmembrane region" description="Helical" evidence="10">
    <location>
        <begin position="496"/>
        <end position="514"/>
    </location>
</feature>
<dbReference type="InterPro" id="IPR038491">
    <property type="entry name" value="Velvet_dom_sf"/>
</dbReference>
<dbReference type="AlphaFoldDB" id="A0A9P8CVX6"/>
<feature type="transmembrane region" description="Helical" evidence="10">
    <location>
        <begin position="272"/>
        <end position="290"/>
    </location>
</feature>
<feature type="transmembrane region" description="Helical" evidence="10">
    <location>
        <begin position="635"/>
        <end position="655"/>
    </location>
</feature>
<dbReference type="Pfam" id="PF11754">
    <property type="entry name" value="Velvet"/>
    <property type="match status" value="2"/>
</dbReference>
<feature type="transmembrane region" description="Helical" evidence="10">
    <location>
        <begin position="521"/>
        <end position="539"/>
    </location>
</feature>
<comment type="pathway">
    <text evidence="2">Glycolipid biosynthesis; glycosylphosphatidylinositol-anchor biosynthesis.</text>
</comment>
<sequence length="767" mass="85578">MGKSSSAVSYCFVSGQPGNVRSFTRPLSYALFIRQQPRQAKVCGARERDRRPIDPPPIVQLTLTEPSTDRNKDFLQSPYLFMCCNLVHAEDPEGEIVAPAHRALAGTVVSSLNRLKDVDNSDGGFFVFGDMSVRMEGRFRLRFTLFELLEGRVHHIMSTVSNVLTVHSSKNFPAESAAAYKARKEAWVTGWNGGSMTEATLVTASALTAFILWACIQKYHPKSPAARALAAGSRQARTKIRYGAASFLVDFCVLVMPMLLGCTLFADYAYLWSFATLVFASVLKSIVGPNDNEVLKREKKRFKWKDSDDNFTADEQDDNDEEQQEKKPAEDAASSMPLLQEQEPEQDGFRQRKVQRGSDHATLQVDDSTVHRKLKPAKLEENPHKIFLSVYRAGMMLLTCIAILAVDFPIFPRRFGKVEVYGTSLMDLGVGSFVFSSGVVSARGYLKKETLPFMKQMTIALRTSIPLLILGLGRYISTKGVDYQEHVTEYGMHWNFFFTLGFLPIFVTLFRSLAGYIRFSILGTAVAVVYQCFLTYGGLEDFIQNAPRVDIISMNKEGIFSFAGYLAIFLVGVDVGLYVLPNDPYFFMRKKSNKKKPKKGKLAMILLSLLFLLCLGFTTSYGILRIPVSRQMANLSYFFWVITFNTGYILCFLLAEIAITYNEPSALAIARAQAKANLSTAASSKKNQRPAATLQLPPLNCPPLLEAVNRNGLAIFLVANVFTGLVNMTFKTLDIPNTQAMCILTAYIATVSALAWTWQVLGWKLKL</sequence>
<feature type="domain" description="Velvet" evidence="11">
    <location>
        <begin position="24"/>
        <end position="214"/>
    </location>
</feature>
<feature type="transmembrane region" description="Helical" evidence="10">
    <location>
        <begin position="736"/>
        <end position="758"/>
    </location>
</feature>
<feature type="transmembrane region" description="Helical" evidence="10">
    <location>
        <begin position="428"/>
        <end position="446"/>
    </location>
</feature>